<dbReference type="PROSITE" id="PS50879">
    <property type="entry name" value="RNASE_H_1"/>
    <property type="match status" value="1"/>
</dbReference>
<dbReference type="InterPro" id="IPR036397">
    <property type="entry name" value="RNaseH_sf"/>
</dbReference>
<evidence type="ECO:0000259" key="1">
    <source>
        <dbReference type="PROSITE" id="PS50879"/>
    </source>
</evidence>
<feature type="domain" description="RNase H type-1" evidence="1">
    <location>
        <begin position="1"/>
        <end position="127"/>
    </location>
</feature>
<dbReference type="InterPro" id="IPR053151">
    <property type="entry name" value="RNase_H-like"/>
</dbReference>
<proteinExistence type="predicted"/>
<evidence type="ECO:0000313" key="2">
    <source>
        <dbReference type="EMBL" id="HIV75365.1"/>
    </source>
</evidence>
<dbReference type="GO" id="GO:0004523">
    <property type="term" value="F:RNA-DNA hybrid ribonuclease activity"/>
    <property type="evidence" value="ECO:0007669"/>
    <property type="project" value="InterPro"/>
</dbReference>
<sequence>MIEVYTDGSTNEITQCSSIGIYIKNGQEQHEFSCTIPYCSNHEAEFYAVQKALEICIEKYPNDILSFRTDSQIVVDAIDKNYVKNKQFEAYMKNIHNLSQSFPLFFIKWIASSQNTHADNLAKKVCKEHKKS</sequence>
<organism evidence="2 3">
    <name type="scientific">Candidatus Pseudogracilibacillus intestinigallinarum</name>
    <dbReference type="NCBI Taxonomy" id="2838742"/>
    <lineage>
        <taxon>Bacteria</taxon>
        <taxon>Bacillati</taxon>
        <taxon>Bacillota</taxon>
        <taxon>Bacilli</taxon>
        <taxon>Bacillales</taxon>
        <taxon>Bacillaceae</taxon>
        <taxon>Pseudogracilibacillus</taxon>
    </lineage>
</organism>
<dbReference type="CDD" id="cd09279">
    <property type="entry name" value="RNase_HI_like"/>
    <property type="match status" value="1"/>
</dbReference>
<dbReference type="AlphaFoldDB" id="A0A9D1PP75"/>
<reference evidence="2" key="2">
    <citation type="submission" date="2021-04" db="EMBL/GenBank/DDBJ databases">
        <authorList>
            <person name="Gilroy R."/>
        </authorList>
    </citation>
    <scope>NUCLEOTIDE SEQUENCE</scope>
    <source>
        <strain evidence="2">CHK169-2315</strain>
    </source>
</reference>
<dbReference type="GO" id="GO:0003676">
    <property type="term" value="F:nucleic acid binding"/>
    <property type="evidence" value="ECO:0007669"/>
    <property type="project" value="InterPro"/>
</dbReference>
<name>A0A9D1PP75_9BACI</name>
<dbReference type="InterPro" id="IPR002156">
    <property type="entry name" value="RNaseH_domain"/>
</dbReference>
<dbReference type="PANTHER" id="PTHR47723:SF19">
    <property type="entry name" value="POLYNUCLEOTIDYL TRANSFERASE, RIBONUCLEASE H-LIKE SUPERFAMILY PROTEIN"/>
    <property type="match status" value="1"/>
</dbReference>
<comment type="caution">
    <text evidence="2">The sequence shown here is derived from an EMBL/GenBank/DDBJ whole genome shotgun (WGS) entry which is preliminary data.</text>
</comment>
<dbReference type="EMBL" id="DXHX01000136">
    <property type="protein sequence ID" value="HIV75365.1"/>
    <property type="molecule type" value="Genomic_DNA"/>
</dbReference>
<dbReference type="PANTHER" id="PTHR47723">
    <property type="entry name" value="OS05G0353850 PROTEIN"/>
    <property type="match status" value="1"/>
</dbReference>
<dbReference type="InterPro" id="IPR012337">
    <property type="entry name" value="RNaseH-like_sf"/>
</dbReference>
<reference evidence="2" key="1">
    <citation type="journal article" date="2021" name="PeerJ">
        <title>Extensive microbial diversity within the chicken gut microbiome revealed by metagenomics and culture.</title>
        <authorList>
            <person name="Gilroy R."/>
            <person name="Ravi A."/>
            <person name="Getino M."/>
            <person name="Pursley I."/>
            <person name="Horton D.L."/>
            <person name="Alikhan N.F."/>
            <person name="Baker D."/>
            <person name="Gharbi K."/>
            <person name="Hall N."/>
            <person name="Watson M."/>
            <person name="Adriaenssens E.M."/>
            <person name="Foster-Nyarko E."/>
            <person name="Jarju S."/>
            <person name="Secka A."/>
            <person name="Antonio M."/>
            <person name="Oren A."/>
            <person name="Chaudhuri R.R."/>
            <person name="La Ragione R."/>
            <person name="Hildebrand F."/>
            <person name="Pallen M.J."/>
        </authorList>
    </citation>
    <scope>NUCLEOTIDE SEQUENCE</scope>
    <source>
        <strain evidence="2">CHK169-2315</strain>
    </source>
</reference>
<dbReference type="SUPFAM" id="SSF53098">
    <property type="entry name" value="Ribonuclease H-like"/>
    <property type="match status" value="1"/>
</dbReference>
<dbReference type="Gene3D" id="3.30.420.10">
    <property type="entry name" value="Ribonuclease H-like superfamily/Ribonuclease H"/>
    <property type="match status" value="1"/>
</dbReference>
<evidence type="ECO:0000313" key="3">
    <source>
        <dbReference type="Proteomes" id="UP000823937"/>
    </source>
</evidence>
<dbReference type="Pfam" id="PF13456">
    <property type="entry name" value="RVT_3"/>
    <property type="match status" value="1"/>
</dbReference>
<dbReference type="Proteomes" id="UP000823937">
    <property type="component" value="Unassembled WGS sequence"/>
</dbReference>
<protein>
    <submittedName>
        <fullName evidence="2">Ribonuclease HI family protein</fullName>
    </submittedName>
</protein>
<accession>A0A9D1PP75</accession>
<gene>
    <name evidence="2" type="ORF">H9895_09825</name>
</gene>